<organism evidence="1 2">
    <name type="scientific">Pseudomonas fluorescens</name>
    <dbReference type="NCBI Taxonomy" id="294"/>
    <lineage>
        <taxon>Bacteria</taxon>
        <taxon>Pseudomonadati</taxon>
        <taxon>Pseudomonadota</taxon>
        <taxon>Gammaproteobacteria</taxon>
        <taxon>Pseudomonadales</taxon>
        <taxon>Pseudomonadaceae</taxon>
        <taxon>Pseudomonas</taxon>
    </lineage>
</organism>
<dbReference type="Proteomes" id="UP000326452">
    <property type="component" value="Unassembled WGS sequence"/>
</dbReference>
<dbReference type="RefSeq" id="WP_150691795.1">
    <property type="nucleotide sequence ID" value="NZ_CABVJC010000001.1"/>
</dbReference>
<accession>A0A5E7RIP8</accession>
<sequence>MEKDDIVSSFFVGRQCIGRGIEAIDCRLSSCMPGLADVQMRQSPHLAGFVVESWWSRGRLNLFHKMLYLNGFVDLIFGRDTSGDTRCSLLGGFLPFSLRQGKRST</sequence>
<dbReference type="AlphaFoldDB" id="A0A5E7RIP8"/>
<protein>
    <submittedName>
        <fullName evidence="1">Uncharacterized protein</fullName>
    </submittedName>
</protein>
<dbReference type="EMBL" id="CABVJC010000001">
    <property type="protein sequence ID" value="VVP73440.1"/>
    <property type="molecule type" value="Genomic_DNA"/>
</dbReference>
<reference evidence="1 2" key="1">
    <citation type="submission" date="2019-09" db="EMBL/GenBank/DDBJ databases">
        <authorList>
            <person name="Chandra G."/>
            <person name="Truman W A."/>
        </authorList>
    </citation>
    <scope>NUCLEOTIDE SEQUENCE [LARGE SCALE GENOMIC DNA]</scope>
    <source>
        <strain evidence="1">PS941</strain>
    </source>
</reference>
<gene>
    <name evidence="1" type="ORF">PS941_00043</name>
</gene>
<name>A0A5E7RIP8_PSEFL</name>
<evidence type="ECO:0000313" key="1">
    <source>
        <dbReference type="EMBL" id="VVP73440.1"/>
    </source>
</evidence>
<evidence type="ECO:0000313" key="2">
    <source>
        <dbReference type="Proteomes" id="UP000326452"/>
    </source>
</evidence>
<proteinExistence type="predicted"/>